<name>A0A9Q3JTT6_9BASI</name>
<reference evidence="2" key="1">
    <citation type="submission" date="2021-03" db="EMBL/GenBank/DDBJ databases">
        <title>Draft genome sequence of rust myrtle Austropuccinia psidii MF-1, a brazilian biotype.</title>
        <authorList>
            <person name="Quecine M.C."/>
            <person name="Pachon D.M.R."/>
            <person name="Bonatelli M.L."/>
            <person name="Correr F.H."/>
            <person name="Franceschini L.M."/>
            <person name="Leite T.F."/>
            <person name="Margarido G.R.A."/>
            <person name="Almeida C.A."/>
            <person name="Ferrarezi J.A."/>
            <person name="Labate C.A."/>
        </authorList>
    </citation>
    <scope>NUCLEOTIDE SEQUENCE</scope>
    <source>
        <strain evidence="2">MF-1</strain>
    </source>
</reference>
<dbReference type="AlphaFoldDB" id="A0A9Q3JTT6"/>
<evidence type="ECO:0000313" key="2">
    <source>
        <dbReference type="EMBL" id="MBW0567956.1"/>
    </source>
</evidence>
<feature type="region of interest" description="Disordered" evidence="1">
    <location>
        <begin position="43"/>
        <end position="120"/>
    </location>
</feature>
<dbReference type="Proteomes" id="UP000765509">
    <property type="component" value="Unassembled WGS sequence"/>
</dbReference>
<evidence type="ECO:0000313" key="3">
    <source>
        <dbReference type="Proteomes" id="UP000765509"/>
    </source>
</evidence>
<comment type="caution">
    <text evidence="2">The sequence shown here is derived from an EMBL/GenBank/DDBJ whole genome shotgun (WGS) entry which is preliminary data.</text>
</comment>
<protein>
    <submittedName>
        <fullName evidence="2">Uncharacterized protein</fullName>
    </submittedName>
</protein>
<feature type="compositionally biased region" description="Polar residues" evidence="1">
    <location>
        <begin position="43"/>
        <end position="64"/>
    </location>
</feature>
<organism evidence="2 3">
    <name type="scientific">Austropuccinia psidii MF-1</name>
    <dbReference type="NCBI Taxonomy" id="1389203"/>
    <lineage>
        <taxon>Eukaryota</taxon>
        <taxon>Fungi</taxon>
        <taxon>Dikarya</taxon>
        <taxon>Basidiomycota</taxon>
        <taxon>Pucciniomycotina</taxon>
        <taxon>Pucciniomycetes</taxon>
        <taxon>Pucciniales</taxon>
        <taxon>Sphaerophragmiaceae</taxon>
        <taxon>Austropuccinia</taxon>
    </lineage>
</organism>
<sequence length="164" mass="18468">MLITKGWNCTRKFRVLEVKANRIRENQATIQAIEEQLTQTGHMQIPSGSQGVDPTSSPVASQNSGKKDQCPRVTILHNPRRFTGEDKDTRAKEDLFQPKAERVRPNDPEAVEFGDRSAQEPEVVVHNSRISSSINRNITPIQIEHNVVTPESNLNSDALWLQMS</sequence>
<dbReference type="EMBL" id="AVOT02081745">
    <property type="protein sequence ID" value="MBW0567956.1"/>
    <property type="molecule type" value="Genomic_DNA"/>
</dbReference>
<keyword evidence="3" id="KW-1185">Reference proteome</keyword>
<accession>A0A9Q3JTT6</accession>
<gene>
    <name evidence="2" type="ORF">O181_107671</name>
</gene>
<feature type="compositionally biased region" description="Basic and acidic residues" evidence="1">
    <location>
        <begin position="82"/>
        <end position="119"/>
    </location>
</feature>
<proteinExistence type="predicted"/>
<evidence type="ECO:0000256" key="1">
    <source>
        <dbReference type="SAM" id="MobiDB-lite"/>
    </source>
</evidence>